<evidence type="ECO:0000313" key="2">
    <source>
        <dbReference type="Proteomes" id="UP000654370"/>
    </source>
</evidence>
<accession>A0A8H7PVB0</accession>
<gene>
    <name evidence="1" type="ORF">INT43_008537</name>
</gene>
<evidence type="ECO:0000313" key="1">
    <source>
        <dbReference type="EMBL" id="KAG2180957.1"/>
    </source>
</evidence>
<name>A0A8H7PVB0_MORIS</name>
<dbReference type="EMBL" id="JAEPQZ010000005">
    <property type="protein sequence ID" value="KAG2180957.1"/>
    <property type="molecule type" value="Genomic_DNA"/>
</dbReference>
<comment type="caution">
    <text evidence="1">The sequence shown here is derived from an EMBL/GenBank/DDBJ whole genome shotgun (WGS) entry which is preliminary data.</text>
</comment>
<dbReference type="OrthoDB" id="2374950at2759"/>
<keyword evidence="2" id="KW-1185">Reference proteome</keyword>
<reference evidence="1" key="1">
    <citation type="submission" date="2020-12" db="EMBL/GenBank/DDBJ databases">
        <title>Metabolic potential, ecology and presence of endohyphal bacteria is reflected in genomic diversity of Mucoromycotina.</title>
        <authorList>
            <person name="Muszewska A."/>
            <person name="Okrasinska A."/>
            <person name="Steczkiewicz K."/>
            <person name="Drgas O."/>
            <person name="Orlowska M."/>
            <person name="Perlinska-Lenart U."/>
            <person name="Aleksandrzak-Piekarczyk T."/>
            <person name="Szatraj K."/>
            <person name="Zielenkiewicz U."/>
            <person name="Pilsyk S."/>
            <person name="Malc E."/>
            <person name="Mieczkowski P."/>
            <person name="Kruszewska J.S."/>
            <person name="Biernat P."/>
            <person name="Pawlowska J."/>
        </authorList>
    </citation>
    <scope>NUCLEOTIDE SEQUENCE</scope>
    <source>
        <strain evidence="1">WA0000067209</strain>
    </source>
</reference>
<dbReference type="AlphaFoldDB" id="A0A8H7PVB0"/>
<dbReference type="Proteomes" id="UP000654370">
    <property type="component" value="Unassembled WGS sequence"/>
</dbReference>
<proteinExistence type="predicted"/>
<protein>
    <submittedName>
        <fullName evidence="1">Uncharacterized protein</fullName>
    </submittedName>
</protein>
<sequence length="128" mass="13891">MLFTAIFAEHIVIDSPSNATTVAPGDVISVNYTVSPDAYAPIGSVRADLAAYDAKTILYPNITYAEWSDWHTQGGSVRGTWEVPEDLPSGWYHIIFKGVTGGHCTIPGTQKYRTCPGESTSSTMIYVD</sequence>
<organism evidence="1 2">
    <name type="scientific">Mortierella isabellina</name>
    <name type="common">Filamentous fungus</name>
    <name type="synonym">Umbelopsis isabellina</name>
    <dbReference type="NCBI Taxonomy" id="91625"/>
    <lineage>
        <taxon>Eukaryota</taxon>
        <taxon>Fungi</taxon>
        <taxon>Fungi incertae sedis</taxon>
        <taxon>Mucoromycota</taxon>
        <taxon>Mucoromycotina</taxon>
        <taxon>Umbelopsidomycetes</taxon>
        <taxon>Umbelopsidales</taxon>
        <taxon>Umbelopsidaceae</taxon>
        <taxon>Umbelopsis</taxon>
    </lineage>
</organism>